<dbReference type="STRING" id="1036808.A0A0C3DIH2"/>
<proteinExistence type="predicted"/>
<dbReference type="HOGENOM" id="CLU_177949_0_0_1"/>
<reference evidence="2" key="2">
    <citation type="submission" date="2015-01" db="EMBL/GenBank/DDBJ databases">
        <title>Evolutionary Origins and Diversification of the Mycorrhizal Mutualists.</title>
        <authorList>
            <consortium name="DOE Joint Genome Institute"/>
            <consortium name="Mycorrhizal Genomics Consortium"/>
            <person name="Kohler A."/>
            <person name="Kuo A."/>
            <person name="Nagy L.G."/>
            <person name="Floudas D."/>
            <person name="Copeland A."/>
            <person name="Barry K.W."/>
            <person name="Cichocki N."/>
            <person name="Veneault-Fourrey C."/>
            <person name="LaButti K."/>
            <person name="Lindquist E.A."/>
            <person name="Lipzen A."/>
            <person name="Lundell T."/>
            <person name="Morin E."/>
            <person name="Murat C."/>
            <person name="Riley R."/>
            <person name="Ohm R."/>
            <person name="Sun H."/>
            <person name="Tunlid A."/>
            <person name="Henrissat B."/>
            <person name="Grigoriev I.V."/>
            <person name="Hibbett D.S."/>
            <person name="Martin F."/>
        </authorList>
    </citation>
    <scope>NUCLEOTIDE SEQUENCE [LARGE SCALE GENOMIC DNA]</scope>
    <source>
        <strain evidence="2">Foug A</strain>
    </source>
</reference>
<keyword evidence="2" id="KW-1185">Reference proteome</keyword>
<evidence type="ECO:0000313" key="1">
    <source>
        <dbReference type="EMBL" id="KIM60505.1"/>
    </source>
</evidence>
<sequence>MSFVAGSVAGALISGGVYYGFSNLIQTRTTEHRSDLHNLSERLVTASSVVPSPSPASTRIAHRPFLALIQSRWNEELASAFSAVTRWERHASEWGRKMLYGERP</sequence>
<dbReference type="EMBL" id="KN822061">
    <property type="protein sequence ID" value="KIM60505.1"/>
    <property type="molecule type" value="Genomic_DNA"/>
</dbReference>
<protein>
    <recommendedName>
        <fullName evidence="3">MICOS complex subunit MIC12</fullName>
    </recommendedName>
</protein>
<dbReference type="AlphaFoldDB" id="A0A0C3DIH2"/>
<name>A0A0C3DIH2_9AGAM</name>
<dbReference type="InParanoid" id="A0A0C3DIH2"/>
<organism evidence="1 2">
    <name type="scientific">Scleroderma citrinum Foug A</name>
    <dbReference type="NCBI Taxonomy" id="1036808"/>
    <lineage>
        <taxon>Eukaryota</taxon>
        <taxon>Fungi</taxon>
        <taxon>Dikarya</taxon>
        <taxon>Basidiomycota</taxon>
        <taxon>Agaricomycotina</taxon>
        <taxon>Agaricomycetes</taxon>
        <taxon>Agaricomycetidae</taxon>
        <taxon>Boletales</taxon>
        <taxon>Sclerodermatineae</taxon>
        <taxon>Sclerodermataceae</taxon>
        <taxon>Scleroderma</taxon>
    </lineage>
</organism>
<dbReference type="Proteomes" id="UP000053989">
    <property type="component" value="Unassembled WGS sequence"/>
</dbReference>
<evidence type="ECO:0008006" key="3">
    <source>
        <dbReference type="Google" id="ProtNLM"/>
    </source>
</evidence>
<gene>
    <name evidence="1" type="ORF">SCLCIDRAFT_1216785</name>
</gene>
<dbReference type="OrthoDB" id="3351225at2759"/>
<accession>A0A0C3DIH2</accession>
<reference evidence="1 2" key="1">
    <citation type="submission" date="2014-04" db="EMBL/GenBank/DDBJ databases">
        <authorList>
            <consortium name="DOE Joint Genome Institute"/>
            <person name="Kuo A."/>
            <person name="Kohler A."/>
            <person name="Nagy L.G."/>
            <person name="Floudas D."/>
            <person name="Copeland A."/>
            <person name="Barry K.W."/>
            <person name="Cichocki N."/>
            <person name="Veneault-Fourrey C."/>
            <person name="LaButti K."/>
            <person name="Lindquist E.A."/>
            <person name="Lipzen A."/>
            <person name="Lundell T."/>
            <person name="Morin E."/>
            <person name="Murat C."/>
            <person name="Sun H."/>
            <person name="Tunlid A."/>
            <person name="Henrissat B."/>
            <person name="Grigoriev I.V."/>
            <person name="Hibbett D.S."/>
            <person name="Martin F."/>
            <person name="Nordberg H.P."/>
            <person name="Cantor M.N."/>
            <person name="Hua S.X."/>
        </authorList>
    </citation>
    <scope>NUCLEOTIDE SEQUENCE [LARGE SCALE GENOMIC DNA]</scope>
    <source>
        <strain evidence="1 2">Foug A</strain>
    </source>
</reference>
<evidence type="ECO:0000313" key="2">
    <source>
        <dbReference type="Proteomes" id="UP000053989"/>
    </source>
</evidence>